<dbReference type="STRING" id="1850252.LPB136_12595"/>
<dbReference type="RefSeq" id="WP_072556681.1">
    <property type="nucleotide sequence ID" value="NZ_CP018155.1"/>
</dbReference>
<feature type="transmembrane region" description="Helical" evidence="1">
    <location>
        <begin position="45"/>
        <end position="66"/>
    </location>
</feature>
<name>A0A1L3JM05_9FLAO</name>
<dbReference type="OrthoDB" id="1202461at2"/>
<evidence type="ECO:0000313" key="3">
    <source>
        <dbReference type="Proteomes" id="UP000181898"/>
    </source>
</evidence>
<sequence>MNNKIITIIVAVLSIIGIALFVMTLGVDVEDAEAISGVVSPLVTYSLILLGISAAVAFLGSVFSLLKNPAALKKAGLGLVALVVVFGIAYMLANSDQVIDAKDEIIAAAGSQVSKLTSTGILFSGVLMLVAGAFFIIDLVKGLIKS</sequence>
<reference evidence="2 3" key="1">
    <citation type="submission" date="2016-11" db="EMBL/GenBank/DDBJ databases">
        <title>Tenacibaculum sp. LPB0136, isolated from marine environment.</title>
        <authorList>
            <person name="Kim E."/>
            <person name="Yi H."/>
        </authorList>
    </citation>
    <scope>NUCLEOTIDE SEQUENCE [LARGE SCALE GENOMIC DNA]</scope>
    <source>
        <strain evidence="2 3">LPB0136</strain>
    </source>
</reference>
<dbReference type="AlphaFoldDB" id="A0A1L3JM05"/>
<evidence type="ECO:0000256" key="1">
    <source>
        <dbReference type="SAM" id="Phobius"/>
    </source>
</evidence>
<keyword evidence="1" id="KW-0812">Transmembrane</keyword>
<feature type="transmembrane region" description="Helical" evidence="1">
    <location>
        <begin position="121"/>
        <end position="140"/>
    </location>
</feature>
<protein>
    <submittedName>
        <fullName evidence="2">Uncharacterized protein</fullName>
    </submittedName>
</protein>
<dbReference type="KEGG" id="ten:LPB136_12595"/>
<keyword evidence="1" id="KW-1133">Transmembrane helix</keyword>
<dbReference type="Proteomes" id="UP000181898">
    <property type="component" value="Chromosome"/>
</dbReference>
<dbReference type="EMBL" id="CP018155">
    <property type="protein sequence ID" value="APG66158.1"/>
    <property type="molecule type" value="Genomic_DNA"/>
</dbReference>
<keyword evidence="1" id="KW-0472">Membrane</keyword>
<keyword evidence="3" id="KW-1185">Reference proteome</keyword>
<gene>
    <name evidence="2" type="ORF">LPB136_12595</name>
</gene>
<organism evidence="2 3">
    <name type="scientific">Tenacibaculum todarodis</name>
    <dbReference type="NCBI Taxonomy" id="1850252"/>
    <lineage>
        <taxon>Bacteria</taxon>
        <taxon>Pseudomonadati</taxon>
        <taxon>Bacteroidota</taxon>
        <taxon>Flavobacteriia</taxon>
        <taxon>Flavobacteriales</taxon>
        <taxon>Flavobacteriaceae</taxon>
        <taxon>Tenacibaculum</taxon>
    </lineage>
</organism>
<feature type="transmembrane region" description="Helical" evidence="1">
    <location>
        <begin position="5"/>
        <end position="25"/>
    </location>
</feature>
<feature type="transmembrane region" description="Helical" evidence="1">
    <location>
        <begin position="75"/>
        <end position="93"/>
    </location>
</feature>
<accession>A0A1L3JM05</accession>
<proteinExistence type="predicted"/>
<evidence type="ECO:0000313" key="2">
    <source>
        <dbReference type="EMBL" id="APG66158.1"/>
    </source>
</evidence>